<evidence type="ECO:0000313" key="3">
    <source>
        <dbReference type="Proteomes" id="UP001596505"/>
    </source>
</evidence>
<keyword evidence="1" id="KW-0812">Transmembrane</keyword>
<comment type="caution">
    <text evidence="2">The sequence shown here is derived from an EMBL/GenBank/DDBJ whole genome shotgun (WGS) entry which is preliminary data.</text>
</comment>
<dbReference type="RefSeq" id="WP_380968109.1">
    <property type="nucleotide sequence ID" value="NZ_JBHTCO010000033.1"/>
</dbReference>
<name>A0ABW2Q533_9BACL</name>
<dbReference type="Pfam" id="PF07441">
    <property type="entry name" value="BofA"/>
    <property type="match status" value="1"/>
</dbReference>
<feature type="transmembrane region" description="Helical" evidence="1">
    <location>
        <begin position="60"/>
        <end position="82"/>
    </location>
</feature>
<dbReference type="Proteomes" id="UP001596505">
    <property type="component" value="Unassembled WGS sequence"/>
</dbReference>
<keyword evidence="1" id="KW-1133">Transmembrane helix</keyword>
<evidence type="ECO:0000256" key="1">
    <source>
        <dbReference type="SAM" id="Phobius"/>
    </source>
</evidence>
<sequence>MDPVITISIVVGLILILLLVGAPLKPMRWLGKSAIKLLIGAFMLFLLNTIGTSFDIHMPINIMTTCVSGFLGVPGLAALVIIKYAILP</sequence>
<dbReference type="NCBIfam" id="TIGR02862">
    <property type="entry name" value="spore_BofA"/>
    <property type="match status" value="1"/>
</dbReference>
<protein>
    <submittedName>
        <fullName evidence="2">Pro-sigmaK processing inhibitor BofA family protein</fullName>
    </submittedName>
</protein>
<feature type="transmembrane region" description="Helical" evidence="1">
    <location>
        <begin position="6"/>
        <end position="22"/>
    </location>
</feature>
<reference evidence="3" key="1">
    <citation type="journal article" date="2019" name="Int. J. Syst. Evol. Microbiol.">
        <title>The Global Catalogue of Microorganisms (GCM) 10K type strain sequencing project: providing services to taxonomists for standard genome sequencing and annotation.</title>
        <authorList>
            <consortium name="The Broad Institute Genomics Platform"/>
            <consortium name="The Broad Institute Genome Sequencing Center for Infectious Disease"/>
            <person name="Wu L."/>
            <person name="Ma J."/>
        </authorList>
    </citation>
    <scope>NUCLEOTIDE SEQUENCE [LARGE SCALE GENOMIC DNA]</scope>
    <source>
        <strain evidence="3">CGMCC 1.16305</strain>
    </source>
</reference>
<feature type="transmembrane region" description="Helical" evidence="1">
    <location>
        <begin position="34"/>
        <end position="54"/>
    </location>
</feature>
<gene>
    <name evidence="2" type="ORF">ACFQRG_16690</name>
</gene>
<evidence type="ECO:0000313" key="2">
    <source>
        <dbReference type="EMBL" id="MFC7394576.1"/>
    </source>
</evidence>
<organism evidence="2 3">
    <name type="scientific">Scopulibacillus cellulosilyticus</name>
    <dbReference type="NCBI Taxonomy" id="2665665"/>
    <lineage>
        <taxon>Bacteria</taxon>
        <taxon>Bacillati</taxon>
        <taxon>Bacillota</taxon>
        <taxon>Bacilli</taxon>
        <taxon>Bacillales</taxon>
        <taxon>Sporolactobacillaceae</taxon>
        <taxon>Scopulibacillus</taxon>
    </lineage>
</organism>
<keyword evidence="3" id="KW-1185">Reference proteome</keyword>
<dbReference type="InterPro" id="IPR010001">
    <property type="entry name" value="BofA"/>
</dbReference>
<keyword evidence="1" id="KW-0472">Membrane</keyword>
<accession>A0ABW2Q533</accession>
<dbReference type="EMBL" id="JBHTCO010000033">
    <property type="protein sequence ID" value="MFC7394576.1"/>
    <property type="molecule type" value="Genomic_DNA"/>
</dbReference>
<proteinExistence type="predicted"/>